<keyword evidence="3" id="KW-1185">Reference proteome</keyword>
<reference evidence="2 3" key="1">
    <citation type="submission" date="2019-02" db="EMBL/GenBank/DDBJ databases">
        <title>Genome sequencing of the rare red list fungi Phlebia centrifuga.</title>
        <authorList>
            <person name="Buettner E."/>
            <person name="Kellner H."/>
        </authorList>
    </citation>
    <scope>NUCLEOTIDE SEQUENCE [LARGE SCALE GENOMIC DNA]</scope>
    <source>
        <strain evidence="2 3">DSM 108282</strain>
    </source>
</reference>
<feature type="compositionally biased region" description="Basic and acidic residues" evidence="1">
    <location>
        <begin position="201"/>
        <end position="210"/>
    </location>
</feature>
<feature type="compositionally biased region" description="Polar residues" evidence="1">
    <location>
        <begin position="1"/>
        <end position="10"/>
    </location>
</feature>
<evidence type="ECO:0000256" key="1">
    <source>
        <dbReference type="SAM" id="MobiDB-lite"/>
    </source>
</evidence>
<feature type="region of interest" description="Disordered" evidence="1">
    <location>
        <begin position="1"/>
        <end position="35"/>
    </location>
</feature>
<gene>
    <name evidence="2" type="ORF">EW026_g4653</name>
</gene>
<dbReference type="EMBL" id="SGPJ01000175">
    <property type="protein sequence ID" value="THG97314.1"/>
    <property type="molecule type" value="Genomic_DNA"/>
</dbReference>
<dbReference type="AlphaFoldDB" id="A0A4S4KGG1"/>
<evidence type="ECO:0000313" key="2">
    <source>
        <dbReference type="EMBL" id="THG97314.1"/>
    </source>
</evidence>
<evidence type="ECO:0000313" key="3">
    <source>
        <dbReference type="Proteomes" id="UP000309038"/>
    </source>
</evidence>
<feature type="region of interest" description="Disordered" evidence="1">
    <location>
        <begin position="174"/>
        <end position="241"/>
    </location>
</feature>
<feature type="compositionally biased region" description="Acidic residues" evidence="1">
    <location>
        <begin position="226"/>
        <end position="241"/>
    </location>
</feature>
<accession>A0A4S4KGG1</accession>
<sequence>MVDTRPSNATAHPGQVQIEGKRKRRTAAQMKAAKEAETAAKELDVEKAAQHELLLHRIAELENKLVEERAATRPPPPIRANLVLQNRAKGGPSASQNAAKDATTVTPASKGQSAQPYPLSQPRTKYSRAEIATIRAALSTPTRKGAGVKAKMLVIPGQQAGGSGKRKSEAVTIGANKKAKPPQHSGFRQSYGTTASSSKGKGVEVNEEHTGGLSGTQSTVSKLANDDESESAIEDFDDFSDGEFDKGEVKFEDEAIIISSDNDGEGGNNVPGRQLLFGHRMTTEGMVHIVDDQSSEAGSLDEIRPWPRLEDRQPAPTRKPVRSDLPIPYDQHKKFVKIYIRRVLRWLGEQPATFNVAYIDLLRPMQDAWDLTFPDYPHQIDFRGATYNITLQKTYDWRSAIGRSAIEILIAYLKKRTDLATDVDRTIWVEAMVKKGNKLPFLYARTEKMPDGNLKSLGIFQGPLILECLATHLRLTDIVGEVPDLTVHPVGALAIAATAIERAITGFRTAAWRAIIIRARRSIAPAAAHAEFKEITCNLPDIEDDDYVLDDFTDDEWEGEDEGAMGMAMIVDVEGGEERTADG</sequence>
<name>A0A4S4KGG1_9APHY</name>
<comment type="caution">
    <text evidence="2">The sequence shown here is derived from an EMBL/GenBank/DDBJ whole genome shotgun (WGS) entry which is preliminary data.</text>
</comment>
<feature type="compositionally biased region" description="Polar residues" evidence="1">
    <location>
        <begin position="93"/>
        <end position="115"/>
    </location>
</feature>
<organism evidence="2 3">
    <name type="scientific">Hermanssonia centrifuga</name>
    <dbReference type="NCBI Taxonomy" id="98765"/>
    <lineage>
        <taxon>Eukaryota</taxon>
        <taxon>Fungi</taxon>
        <taxon>Dikarya</taxon>
        <taxon>Basidiomycota</taxon>
        <taxon>Agaricomycotina</taxon>
        <taxon>Agaricomycetes</taxon>
        <taxon>Polyporales</taxon>
        <taxon>Meruliaceae</taxon>
        <taxon>Hermanssonia</taxon>
    </lineage>
</organism>
<protein>
    <submittedName>
        <fullName evidence="2">Uncharacterized protein</fullName>
    </submittedName>
</protein>
<proteinExistence type="predicted"/>
<feature type="compositionally biased region" description="Polar residues" evidence="1">
    <location>
        <begin position="186"/>
        <end position="199"/>
    </location>
</feature>
<dbReference type="Proteomes" id="UP000309038">
    <property type="component" value="Unassembled WGS sequence"/>
</dbReference>
<feature type="region of interest" description="Disordered" evidence="1">
    <location>
        <begin position="88"/>
        <end position="124"/>
    </location>
</feature>